<organism evidence="1 2">
    <name type="scientific">Tanacetum coccineum</name>
    <dbReference type="NCBI Taxonomy" id="301880"/>
    <lineage>
        <taxon>Eukaryota</taxon>
        <taxon>Viridiplantae</taxon>
        <taxon>Streptophyta</taxon>
        <taxon>Embryophyta</taxon>
        <taxon>Tracheophyta</taxon>
        <taxon>Spermatophyta</taxon>
        <taxon>Magnoliopsida</taxon>
        <taxon>eudicotyledons</taxon>
        <taxon>Gunneridae</taxon>
        <taxon>Pentapetalae</taxon>
        <taxon>asterids</taxon>
        <taxon>campanulids</taxon>
        <taxon>Asterales</taxon>
        <taxon>Asteraceae</taxon>
        <taxon>Asteroideae</taxon>
        <taxon>Anthemideae</taxon>
        <taxon>Anthemidinae</taxon>
        <taxon>Tanacetum</taxon>
    </lineage>
</organism>
<comment type="caution">
    <text evidence="1">The sequence shown here is derived from an EMBL/GenBank/DDBJ whole genome shotgun (WGS) entry which is preliminary data.</text>
</comment>
<gene>
    <name evidence="1" type="ORF">Tco_1044166</name>
</gene>
<protein>
    <submittedName>
        <fullName evidence="1">Uncharacterized protein</fullName>
    </submittedName>
</protein>
<accession>A0ABQ5GQD1</accession>
<proteinExistence type="predicted"/>
<dbReference type="Proteomes" id="UP001151760">
    <property type="component" value="Unassembled WGS sequence"/>
</dbReference>
<sequence length="95" mass="11250">MFMVIRLLRYAKSRPKESYLQLIMYGPYVRSMIPEPGDAVREKSGYVCIQMLKGSGYWDFKKKKAKLFMIGIRGFTYTDGESIESYFHRFLQIDE</sequence>
<reference evidence="1" key="1">
    <citation type="journal article" date="2022" name="Int. J. Mol. Sci.">
        <title>Draft Genome of Tanacetum Coccineum: Genomic Comparison of Closely Related Tanacetum-Family Plants.</title>
        <authorList>
            <person name="Yamashiro T."/>
            <person name="Shiraishi A."/>
            <person name="Nakayama K."/>
            <person name="Satake H."/>
        </authorList>
    </citation>
    <scope>NUCLEOTIDE SEQUENCE</scope>
</reference>
<evidence type="ECO:0000313" key="2">
    <source>
        <dbReference type="Proteomes" id="UP001151760"/>
    </source>
</evidence>
<dbReference type="EMBL" id="BQNB010018711">
    <property type="protein sequence ID" value="GJT77441.1"/>
    <property type="molecule type" value="Genomic_DNA"/>
</dbReference>
<evidence type="ECO:0000313" key="1">
    <source>
        <dbReference type="EMBL" id="GJT77441.1"/>
    </source>
</evidence>
<name>A0ABQ5GQD1_9ASTR</name>
<keyword evidence="2" id="KW-1185">Reference proteome</keyword>
<reference evidence="1" key="2">
    <citation type="submission" date="2022-01" db="EMBL/GenBank/DDBJ databases">
        <authorList>
            <person name="Yamashiro T."/>
            <person name="Shiraishi A."/>
            <person name="Satake H."/>
            <person name="Nakayama K."/>
        </authorList>
    </citation>
    <scope>NUCLEOTIDE SEQUENCE</scope>
</reference>